<dbReference type="RefSeq" id="XP_034012983.1">
    <property type="nucleotide sequence ID" value="XM_034154923.1"/>
</dbReference>
<dbReference type="Gene3D" id="2.30.110.10">
    <property type="entry name" value="Electron Transport, Fmn-binding Protein, Chain A"/>
    <property type="match status" value="1"/>
</dbReference>
<dbReference type="PIRSF" id="PIRSF010372">
    <property type="entry name" value="PaiB"/>
    <property type="match status" value="1"/>
</dbReference>
<proteinExistence type="predicted"/>
<dbReference type="Proteomes" id="UP000449547">
    <property type="component" value="Unassembled WGS sequence"/>
</dbReference>
<dbReference type="VEuPathDB" id="FungiDB:DIURU_002289"/>
<sequence length="215" mass="24717">MYIPKKYAEDDWDQAQALIKHYPLATVVSSDLQANHFPFHLEHRDGKDYLIAHIARANPQRPQLESGEPVLVIFKSDDAYITPSYYPSKKETHKVVPTWCFGAVHIKGIPKVIDSEEFLSHALESLTNQEEHDRQVPWKVSDAPESYTKIMKKAIIGLEIEISSWEAKFKFDQDRRPADVEGVVEGLKQDDKQPMSELVQQTYTRKVERAAKEAK</sequence>
<dbReference type="InterPro" id="IPR007396">
    <property type="entry name" value="TR_PAI2-type"/>
</dbReference>
<dbReference type="GeneID" id="54780940"/>
<evidence type="ECO:0000313" key="1">
    <source>
        <dbReference type="EMBL" id="KAA8903777.1"/>
    </source>
</evidence>
<keyword evidence="2" id="KW-1185">Reference proteome</keyword>
<evidence type="ECO:0000313" key="2">
    <source>
        <dbReference type="Proteomes" id="UP000449547"/>
    </source>
</evidence>
<accession>A0A642UR02</accession>
<evidence type="ECO:0008006" key="3">
    <source>
        <dbReference type="Google" id="ProtNLM"/>
    </source>
</evidence>
<dbReference type="SUPFAM" id="SSF50475">
    <property type="entry name" value="FMN-binding split barrel"/>
    <property type="match status" value="1"/>
</dbReference>
<organism evidence="1 2">
    <name type="scientific">Diutina rugosa</name>
    <name type="common">Yeast</name>
    <name type="synonym">Candida rugosa</name>
    <dbReference type="NCBI Taxonomy" id="5481"/>
    <lineage>
        <taxon>Eukaryota</taxon>
        <taxon>Fungi</taxon>
        <taxon>Dikarya</taxon>
        <taxon>Ascomycota</taxon>
        <taxon>Saccharomycotina</taxon>
        <taxon>Pichiomycetes</taxon>
        <taxon>Debaryomycetaceae</taxon>
        <taxon>Diutina</taxon>
    </lineage>
</organism>
<reference evidence="1 2" key="1">
    <citation type="submission" date="2019-07" db="EMBL/GenBank/DDBJ databases">
        <title>Genome assembly of two rare yeast pathogens: Diutina rugosa and Trichomonascus ciferrii.</title>
        <authorList>
            <person name="Mixao V."/>
            <person name="Saus E."/>
            <person name="Hansen A."/>
            <person name="Lass-Flor C."/>
            <person name="Gabaldon T."/>
        </authorList>
    </citation>
    <scope>NUCLEOTIDE SEQUENCE [LARGE SCALE GENOMIC DNA]</scope>
    <source>
        <strain evidence="1 2">CBS 613</strain>
    </source>
</reference>
<dbReference type="EMBL" id="SWFT01000066">
    <property type="protein sequence ID" value="KAA8903777.1"/>
    <property type="molecule type" value="Genomic_DNA"/>
</dbReference>
<dbReference type="AlphaFoldDB" id="A0A642UR02"/>
<dbReference type="OrthoDB" id="2101473at2759"/>
<dbReference type="InterPro" id="IPR012349">
    <property type="entry name" value="Split_barrel_FMN-bd"/>
</dbReference>
<dbReference type="PANTHER" id="PTHR35802">
    <property type="entry name" value="PROTEASE SYNTHASE AND SPORULATION PROTEIN PAI 2"/>
    <property type="match status" value="1"/>
</dbReference>
<comment type="caution">
    <text evidence="1">The sequence shown here is derived from an EMBL/GenBank/DDBJ whole genome shotgun (WGS) entry which is preliminary data.</text>
</comment>
<dbReference type="PANTHER" id="PTHR35802:SF1">
    <property type="entry name" value="PROTEASE SYNTHASE AND SPORULATION PROTEIN PAI 2"/>
    <property type="match status" value="1"/>
</dbReference>
<name>A0A642UR02_DIURU</name>
<gene>
    <name evidence="1" type="ORF">DIURU_002289</name>
</gene>
<dbReference type="OMA" id="AKANPQW"/>
<dbReference type="Pfam" id="PF04299">
    <property type="entry name" value="FMN_bind_2"/>
    <property type="match status" value="1"/>
</dbReference>
<protein>
    <recommendedName>
        <fullName evidence="3">Transcriptional regulator</fullName>
    </recommendedName>
</protein>